<proteinExistence type="predicted"/>
<organism evidence="1 2">
    <name type="scientific">Rubrivirga litoralis</name>
    <dbReference type="NCBI Taxonomy" id="3075598"/>
    <lineage>
        <taxon>Bacteria</taxon>
        <taxon>Pseudomonadati</taxon>
        <taxon>Rhodothermota</taxon>
        <taxon>Rhodothermia</taxon>
        <taxon>Rhodothermales</taxon>
        <taxon>Rubricoccaceae</taxon>
        <taxon>Rubrivirga</taxon>
    </lineage>
</organism>
<dbReference type="Proteomes" id="UP001267426">
    <property type="component" value="Unassembled WGS sequence"/>
</dbReference>
<gene>
    <name evidence="1" type="ORF">RM540_10705</name>
</gene>
<accession>A0ABU3BSE0</accession>
<dbReference type="EMBL" id="JAVRHT010000023">
    <property type="protein sequence ID" value="MDT0632215.1"/>
    <property type="molecule type" value="Genomic_DNA"/>
</dbReference>
<protein>
    <recommendedName>
        <fullName evidence="3">Glycosyltransferase subfamily 4-like N-terminal domain-containing protein</fullName>
    </recommendedName>
</protein>
<evidence type="ECO:0008006" key="3">
    <source>
        <dbReference type="Google" id="ProtNLM"/>
    </source>
</evidence>
<reference evidence="1 2" key="1">
    <citation type="submission" date="2023-09" db="EMBL/GenBank/DDBJ databases">
        <authorList>
            <person name="Rey-Velasco X."/>
        </authorList>
    </citation>
    <scope>NUCLEOTIDE SEQUENCE [LARGE SCALE GENOMIC DNA]</scope>
    <source>
        <strain evidence="1 2">F394</strain>
    </source>
</reference>
<evidence type="ECO:0000313" key="2">
    <source>
        <dbReference type="Proteomes" id="UP001267426"/>
    </source>
</evidence>
<name>A0ABU3BSE0_9BACT</name>
<dbReference type="Gene3D" id="3.40.50.2000">
    <property type="entry name" value="Glycogen Phosphorylase B"/>
    <property type="match status" value="1"/>
</dbReference>
<comment type="caution">
    <text evidence="1">The sequence shown here is derived from an EMBL/GenBank/DDBJ whole genome shotgun (WGS) entry which is preliminary data.</text>
</comment>
<dbReference type="RefSeq" id="WP_311663915.1">
    <property type="nucleotide sequence ID" value="NZ_JAVRHT010000023.1"/>
</dbReference>
<sequence length="424" mass="47348">MKRVLLISPHFPPSNLAAVHRARLFAQHLPAFGWEPIVLTVHHDDYTEELDWNLAELVPESVRVERVRADREPVRIGGRRLVGDVVLRSFRSLLRRAIEVVDAEPVDFVYVLIPSFYGALLGRAIHERRGVPYGIDYIDPWVEPNAYPLGSKMWTTQRLARVLEPVAVRDAALITGVAEGYYEAVLDRNPRLRRATTAAMPYGGEARDHREVEAMGIEPWLFERDGRFRLLYAGALLPQAVEPLHRVCRAIAARPDLFDDVELFFVGTGSSPDDAEGYQVRPVAEQYGLWGTVIKEHPARIPYLDVLAHLDATRGVFILGSTEPHYTPSKVYQGVLSERPVLAVLHQASTACDVIRGTGAGRVLAFDGEDGLDTIEDGFADAFADFRAFADTFRPADVDREAFEEFSARNVTRTLAEALDQAVA</sequence>
<evidence type="ECO:0000313" key="1">
    <source>
        <dbReference type="EMBL" id="MDT0632215.1"/>
    </source>
</evidence>
<keyword evidence="2" id="KW-1185">Reference proteome</keyword>
<dbReference type="SUPFAM" id="SSF53756">
    <property type="entry name" value="UDP-Glycosyltransferase/glycogen phosphorylase"/>
    <property type="match status" value="1"/>
</dbReference>